<keyword evidence="2" id="KW-0812">Transmembrane</keyword>
<organism evidence="3 4">
    <name type="scientific">Candidatus Microbacterium stercoravium</name>
    <dbReference type="NCBI Taxonomy" id="2838697"/>
    <lineage>
        <taxon>Bacteria</taxon>
        <taxon>Bacillati</taxon>
        <taxon>Actinomycetota</taxon>
        <taxon>Actinomycetes</taxon>
        <taxon>Micrococcales</taxon>
        <taxon>Microbacteriaceae</taxon>
        <taxon>Microbacterium</taxon>
    </lineage>
</organism>
<proteinExistence type="predicted"/>
<protein>
    <submittedName>
        <fullName evidence="3">Septum formation initiator family protein</fullName>
    </submittedName>
</protein>
<evidence type="ECO:0000256" key="2">
    <source>
        <dbReference type="SAM" id="Phobius"/>
    </source>
</evidence>
<keyword evidence="1" id="KW-0175">Coiled coil</keyword>
<dbReference type="InterPro" id="IPR007060">
    <property type="entry name" value="FtsL/DivIC"/>
</dbReference>
<accession>A0A9D2KIE3</accession>
<sequence>MSAREWLGGIRLSGFAVIMLGLVIMGAFILVPSASSYIDLRQQVAQAEAGIQLTEQEIADLERERDRWRDPAFITSEARERLYYVKPGEVVYLIEDDIERDDAAEPDPVDADVEEARDDWMGTMLTSIVTSGLAQQGTSGDSSLFQ</sequence>
<reference evidence="3" key="1">
    <citation type="journal article" date="2021" name="PeerJ">
        <title>Extensive microbial diversity within the chicken gut microbiome revealed by metagenomics and culture.</title>
        <authorList>
            <person name="Gilroy R."/>
            <person name="Ravi A."/>
            <person name="Getino M."/>
            <person name="Pursley I."/>
            <person name="Horton D.L."/>
            <person name="Alikhan N.F."/>
            <person name="Baker D."/>
            <person name="Gharbi K."/>
            <person name="Hall N."/>
            <person name="Watson M."/>
            <person name="Adriaenssens E.M."/>
            <person name="Foster-Nyarko E."/>
            <person name="Jarju S."/>
            <person name="Secka A."/>
            <person name="Antonio M."/>
            <person name="Oren A."/>
            <person name="Chaudhuri R.R."/>
            <person name="La Ragione R."/>
            <person name="Hildebrand F."/>
            <person name="Pallen M.J."/>
        </authorList>
    </citation>
    <scope>NUCLEOTIDE SEQUENCE</scope>
    <source>
        <strain evidence="3">ChiHjej8B7-3636</strain>
    </source>
</reference>
<dbReference type="Proteomes" id="UP000824220">
    <property type="component" value="Unassembled WGS sequence"/>
</dbReference>
<reference evidence="3" key="2">
    <citation type="submission" date="2021-04" db="EMBL/GenBank/DDBJ databases">
        <authorList>
            <person name="Gilroy R."/>
        </authorList>
    </citation>
    <scope>NUCLEOTIDE SEQUENCE</scope>
    <source>
        <strain evidence="3">ChiHjej8B7-3636</strain>
    </source>
</reference>
<evidence type="ECO:0000313" key="4">
    <source>
        <dbReference type="Proteomes" id="UP000824220"/>
    </source>
</evidence>
<evidence type="ECO:0000313" key="3">
    <source>
        <dbReference type="EMBL" id="HJA04772.1"/>
    </source>
</evidence>
<keyword evidence="2" id="KW-0472">Membrane</keyword>
<comment type="caution">
    <text evidence="3">The sequence shown here is derived from an EMBL/GenBank/DDBJ whole genome shotgun (WGS) entry which is preliminary data.</text>
</comment>
<dbReference type="AlphaFoldDB" id="A0A9D2KIE3"/>
<keyword evidence="2" id="KW-1133">Transmembrane helix</keyword>
<feature type="transmembrane region" description="Helical" evidence="2">
    <location>
        <begin position="12"/>
        <end position="31"/>
    </location>
</feature>
<dbReference type="EMBL" id="DXAM01000111">
    <property type="protein sequence ID" value="HJA04772.1"/>
    <property type="molecule type" value="Genomic_DNA"/>
</dbReference>
<name>A0A9D2KIE3_9MICO</name>
<evidence type="ECO:0000256" key="1">
    <source>
        <dbReference type="SAM" id="Coils"/>
    </source>
</evidence>
<gene>
    <name evidence="3" type="ORF">H9800_07910</name>
</gene>
<dbReference type="Pfam" id="PF04977">
    <property type="entry name" value="DivIC"/>
    <property type="match status" value="1"/>
</dbReference>
<feature type="coiled-coil region" evidence="1">
    <location>
        <begin position="37"/>
        <end position="64"/>
    </location>
</feature>